<protein>
    <submittedName>
        <fullName evidence="1">Uncharacterized protein</fullName>
    </submittedName>
</protein>
<name>A0A1J1HDQ6_PLARL</name>
<evidence type="ECO:0000313" key="2">
    <source>
        <dbReference type="Proteomes" id="UP000220158"/>
    </source>
</evidence>
<dbReference type="VEuPathDB" id="PlasmoDB:PRELSG_1343400"/>
<accession>A0A1J1HDQ6</accession>
<dbReference type="GeneID" id="39738368"/>
<dbReference type="Proteomes" id="UP000220158">
    <property type="component" value="Chromosome 13"/>
</dbReference>
<organism evidence="1 2">
    <name type="scientific">Plasmodium relictum</name>
    <dbReference type="NCBI Taxonomy" id="85471"/>
    <lineage>
        <taxon>Eukaryota</taxon>
        <taxon>Sar</taxon>
        <taxon>Alveolata</taxon>
        <taxon>Apicomplexa</taxon>
        <taxon>Aconoidasida</taxon>
        <taxon>Haemosporida</taxon>
        <taxon>Plasmodiidae</taxon>
        <taxon>Plasmodium</taxon>
        <taxon>Plasmodium (Haemamoeba)</taxon>
    </lineage>
</organism>
<keyword evidence="2" id="KW-1185">Reference proteome</keyword>
<dbReference type="EMBL" id="LN835308">
    <property type="protein sequence ID" value="CRH04060.1"/>
    <property type="molecule type" value="Genomic_DNA"/>
</dbReference>
<dbReference type="KEGG" id="prel:PRELSG_1343400"/>
<dbReference type="OrthoDB" id="371439at2759"/>
<reference evidence="1 2" key="1">
    <citation type="submission" date="2015-04" db="EMBL/GenBank/DDBJ databases">
        <authorList>
            <consortium name="Pathogen Informatics"/>
        </authorList>
    </citation>
    <scope>NUCLEOTIDE SEQUENCE [LARGE SCALE GENOMIC DNA]</scope>
    <source>
        <strain evidence="1 2">SGS1</strain>
    </source>
</reference>
<sequence length="177" mass="21095">MKRYINNNKLYNSKKVKVECEYESELKKECISNIFDFNKVSRRGDNIEENNLEKFNIFNLEENSKRRKIDIMNIFDELKNNAQINDDLIQNVNKNIVRNKDELVTKCMNNSINNLTKDKNSDSNEKLNKDIIIQKTENSKTKSIDQNKYYEKINNLLKEIHLSKIARRSNKHSKYLV</sequence>
<gene>
    <name evidence="1" type="ORF">PRELSG_1343400</name>
</gene>
<dbReference type="RefSeq" id="XP_028536066.1">
    <property type="nucleotide sequence ID" value="XM_028678973.1"/>
</dbReference>
<proteinExistence type="predicted"/>
<evidence type="ECO:0000313" key="1">
    <source>
        <dbReference type="EMBL" id="CRH04060.1"/>
    </source>
</evidence>
<dbReference type="AlphaFoldDB" id="A0A1J1HDQ6"/>